<proteinExistence type="predicted"/>
<dbReference type="RefSeq" id="WP_092225124.1">
    <property type="nucleotide sequence ID" value="NZ_FNJI01000030.1"/>
</dbReference>
<reference evidence="4 5" key="1">
    <citation type="submission" date="2016-10" db="EMBL/GenBank/DDBJ databases">
        <authorList>
            <person name="de Groot N.N."/>
        </authorList>
    </citation>
    <scope>NUCLEOTIDE SEQUENCE [LARGE SCALE GENOMIC DNA]</scope>
    <source>
        <strain evidence="4 5">DSM 12130</strain>
    </source>
</reference>
<evidence type="ECO:0000313" key="5">
    <source>
        <dbReference type="Proteomes" id="UP000199073"/>
    </source>
</evidence>
<dbReference type="Proteomes" id="UP000199073">
    <property type="component" value="Unassembled WGS sequence"/>
</dbReference>
<dbReference type="InterPro" id="IPR051796">
    <property type="entry name" value="ISF_SsuE-like"/>
</dbReference>
<accession>A0A1H0UBE8</accession>
<evidence type="ECO:0000313" key="4">
    <source>
        <dbReference type="EMBL" id="SDP63509.1"/>
    </source>
</evidence>
<dbReference type="PANTHER" id="PTHR43278:SF2">
    <property type="entry name" value="IRON-SULFUR FLAVOPROTEIN"/>
    <property type="match status" value="1"/>
</dbReference>
<feature type="domain" description="NADPH-dependent FMN reductase-like" evidence="3">
    <location>
        <begin position="3"/>
        <end position="114"/>
    </location>
</feature>
<keyword evidence="5" id="KW-1185">Reference proteome</keyword>
<sequence>MVRISAIYGSPRRDGNSAGLLRQAVAGARENGAEVEEIILRDYKISPCLEIYNCIQTGKCAIKDDFPKIEKKLEASSGIMLASPIFFYSVSAHTKIFMDRCQSLWVRKYWINKKSLGQEPHSRKGLFISVGATEGKKLFDGAILTTKYFFDVLDAELWRTVLCRGVDRKGEIEHRQDYLQQAYEAGKDLAQTLSQKECR</sequence>
<dbReference type="EMBL" id="FNJI01000030">
    <property type="protein sequence ID" value="SDP63509.1"/>
    <property type="molecule type" value="Genomic_DNA"/>
</dbReference>
<evidence type="ECO:0000259" key="3">
    <source>
        <dbReference type="Pfam" id="PF03358"/>
    </source>
</evidence>
<dbReference type="SUPFAM" id="SSF52218">
    <property type="entry name" value="Flavoproteins"/>
    <property type="match status" value="1"/>
</dbReference>
<keyword evidence="2" id="KW-0288">FMN</keyword>
<dbReference type="InterPro" id="IPR029039">
    <property type="entry name" value="Flavoprotein-like_sf"/>
</dbReference>
<dbReference type="Gene3D" id="3.40.50.360">
    <property type="match status" value="1"/>
</dbReference>
<keyword evidence="1" id="KW-0285">Flavoprotein</keyword>
<dbReference type="InterPro" id="IPR005025">
    <property type="entry name" value="FMN_Rdtase-like_dom"/>
</dbReference>
<evidence type="ECO:0000256" key="2">
    <source>
        <dbReference type="ARBA" id="ARBA00022643"/>
    </source>
</evidence>
<protein>
    <submittedName>
        <fullName evidence="4">Multimeric flavodoxin WrbA</fullName>
    </submittedName>
</protein>
<dbReference type="Pfam" id="PF03358">
    <property type="entry name" value="FMN_red"/>
    <property type="match status" value="1"/>
</dbReference>
<name>A0A1H0UBE8_9BACT</name>
<organism evidence="4 5">
    <name type="scientific">Desulforhopalus singaporensis</name>
    <dbReference type="NCBI Taxonomy" id="91360"/>
    <lineage>
        <taxon>Bacteria</taxon>
        <taxon>Pseudomonadati</taxon>
        <taxon>Thermodesulfobacteriota</taxon>
        <taxon>Desulfobulbia</taxon>
        <taxon>Desulfobulbales</taxon>
        <taxon>Desulfocapsaceae</taxon>
        <taxon>Desulforhopalus</taxon>
    </lineage>
</organism>
<dbReference type="OrthoDB" id="9805976at2"/>
<dbReference type="GO" id="GO:0016491">
    <property type="term" value="F:oxidoreductase activity"/>
    <property type="evidence" value="ECO:0007669"/>
    <property type="project" value="InterPro"/>
</dbReference>
<dbReference type="STRING" id="91360.SAMN05660330_03477"/>
<dbReference type="PANTHER" id="PTHR43278">
    <property type="entry name" value="NAD(P)H-DEPENDENT FMN-CONTAINING OXIDOREDUCTASE YWQN-RELATED"/>
    <property type="match status" value="1"/>
</dbReference>
<evidence type="ECO:0000256" key="1">
    <source>
        <dbReference type="ARBA" id="ARBA00022630"/>
    </source>
</evidence>
<dbReference type="AlphaFoldDB" id="A0A1H0UBE8"/>
<gene>
    <name evidence="4" type="ORF">SAMN05660330_03477</name>
</gene>